<feature type="domain" description="YjeF N-terminal" evidence="21">
    <location>
        <begin position="12"/>
        <end position="211"/>
    </location>
</feature>
<evidence type="ECO:0000259" key="21">
    <source>
        <dbReference type="PROSITE" id="PS51385"/>
    </source>
</evidence>
<proteinExistence type="inferred from homology"/>
<keyword evidence="7 17" id="KW-0067">ATP-binding</keyword>
<comment type="caution">
    <text evidence="18">Lacks conserved residue(s) required for the propagation of feature annotation.</text>
</comment>
<dbReference type="GO" id="GO:0052855">
    <property type="term" value="F:ADP-dependent NAD(P)H-hydrate dehydratase activity"/>
    <property type="evidence" value="ECO:0007669"/>
    <property type="project" value="UniProtKB-UniRule"/>
</dbReference>
<comment type="function">
    <text evidence="18">Catalyzes the epimerization of the S- and R-forms of NAD(P)HX, a damaged form of NAD(P)H that is a result of enzymatic or heat-dependent hydration. This is a prerequisite for the S-specific NAD(P)H-hydrate dehydratase to allow the repair of both epimers of NAD(P)HX.</text>
</comment>
<dbReference type="GO" id="GO:0110051">
    <property type="term" value="P:metabolite repair"/>
    <property type="evidence" value="ECO:0007669"/>
    <property type="project" value="TreeGrafter"/>
</dbReference>
<evidence type="ECO:0000256" key="18">
    <source>
        <dbReference type="HAMAP-Rule" id="MF_01966"/>
    </source>
</evidence>
<comment type="catalytic activity">
    <reaction evidence="15 17 19">
        <text>(6S)-NADHX + ADP = AMP + phosphate + NADH + H(+)</text>
        <dbReference type="Rhea" id="RHEA:32223"/>
        <dbReference type="ChEBI" id="CHEBI:15378"/>
        <dbReference type="ChEBI" id="CHEBI:43474"/>
        <dbReference type="ChEBI" id="CHEBI:57945"/>
        <dbReference type="ChEBI" id="CHEBI:64074"/>
        <dbReference type="ChEBI" id="CHEBI:456215"/>
        <dbReference type="ChEBI" id="CHEBI:456216"/>
        <dbReference type="EC" id="4.2.1.136"/>
    </reaction>
</comment>
<feature type="binding site" evidence="18">
    <location>
        <position position="60"/>
    </location>
    <ligand>
        <name>K(+)</name>
        <dbReference type="ChEBI" id="CHEBI:29103"/>
    </ligand>
</feature>
<evidence type="ECO:0000256" key="3">
    <source>
        <dbReference type="ARBA" id="ARBA00006001"/>
    </source>
</evidence>
<comment type="catalytic activity">
    <reaction evidence="16 17 19">
        <text>(6S)-NADPHX + ADP = AMP + phosphate + NADPH + H(+)</text>
        <dbReference type="Rhea" id="RHEA:32235"/>
        <dbReference type="ChEBI" id="CHEBI:15378"/>
        <dbReference type="ChEBI" id="CHEBI:43474"/>
        <dbReference type="ChEBI" id="CHEBI:57783"/>
        <dbReference type="ChEBI" id="CHEBI:64076"/>
        <dbReference type="ChEBI" id="CHEBI:456215"/>
        <dbReference type="ChEBI" id="CHEBI:456216"/>
        <dbReference type="EC" id="4.2.1.136"/>
    </reaction>
</comment>
<evidence type="ECO:0000259" key="20">
    <source>
        <dbReference type="PROSITE" id="PS51383"/>
    </source>
</evidence>
<evidence type="ECO:0000256" key="10">
    <source>
        <dbReference type="ARBA" id="ARBA00023027"/>
    </source>
</evidence>
<feature type="binding site" evidence="18">
    <location>
        <begin position="59"/>
        <end position="63"/>
    </location>
    <ligand>
        <name>(6S)-NADPHX</name>
        <dbReference type="ChEBI" id="CHEBI:64076"/>
    </ligand>
</feature>
<dbReference type="SUPFAM" id="SSF64153">
    <property type="entry name" value="YjeF N-terminal domain-like"/>
    <property type="match status" value="1"/>
</dbReference>
<evidence type="ECO:0000256" key="4">
    <source>
        <dbReference type="ARBA" id="ARBA00009524"/>
    </source>
</evidence>
<dbReference type="Gene3D" id="3.40.50.10260">
    <property type="entry name" value="YjeF N-terminal domain"/>
    <property type="match status" value="1"/>
</dbReference>
<feature type="binding site" evidence="17">
    <location>
        <position position="323"/>
    </location>
    <ligand>
        <name>(6S)-NADPHX</name>
        <dbReference type="ChEBI" id="CHEBI:64076"/>
    </ligand>
</feature>
<keyword evidence="5 18" id="KW-0479">Metal-binding</keyword>
<evidence type="ECO:0000256" key="12">
    <source>
        <dbReference type="ARBA" id="ARBA00023239"/>
    </source>
</evidence>
<feature type="binding site" evidence="17">
    <location>
        <position position="444"/>
    </location>
    <ligand>
        <name>AMP</name>
        <dbReference type="ChEBI" id="CHEBI:456215"/>
    </ligand>
</feature>
<protein>
    <recommendedName>
        <fullName evidence="19">Bifunctional NAD(P)H-hydrate repair enzyme</fullName>
    </recommendedName>
    <alternativeName>
        <fullName evidence="19">Nicotinamide nucleotide repair protein</fullName>
    </alternativeName>
    <domain>
        <recommendedName>
            <fullName evidence="19">ADP-dependent (S)-NAD(P)H-hydrate dehydratase</fullName>
            <ecNumber evidence="19">4.2.1.136</ecNumber>
        </recommendedName>
        <alternativeName>
            <fullName evidence="19">ADP-dependent NAD(P)HX dehydratase</fullName>
        </alternativeName>
    </domain>
    <domain>
        <recommendedName>
            <fullName evidence="19">NAD(P)H-hydrate epimerase</fullName>
            <ecNumber evidence="19">5.1.99.6</ecNumber>
        </recommendedName>
    </domain>
</protein>
<evidence type="ECO:0000256" key="8">
    <source>
        <dbReference type="ARBA" id="ARBA00022857"/>
    </source>
</evidence>
<dbReference type="PANTHER" id="PTHR12592">
    <property type="entry name" value="ATP-DEPENDENT (S)-NAD(P)H-HYDRATE DEHYDRATASE FAMILY MEMBER"/>
    <property type="match status" value="1"/>
</dbReference>
<comment type="function">
    <text evidence="14 19">Bifunctional enzyme that catalyzes the epimerization of the S- and R-forms of NAD(P)HX and the dehydration of the S-form of NAD(P)HX at the expense of ADP, which is converted to AMP. This allows the repair of both epimers of NAD(P)HX, a damaged form of NAD(P)H that is a result of enzymatic or heat-dependent hydration.</text>
</comment>
<evidence type="ECO:0000256" key="19">
    <source>
        <dbReference type="PIRNR" id="PIRNR017184"/>
    </source>
</evidence>
<comment type="cofactor">
    <cofactor evidence="18 19">
        <name>K(+)</name>
        <dbReference type="ChEBI" id="CHEBI:29103"/>
    </cofactor>
    <text evidence="18 19">Binds 1 potassium ion per subunit.</text>
</comment>
<feature type="binding site" evidence="17">
    <location>
        <position position="445"/>
    </location>
    <ligand>
        <name>(6S)-NADPHX</name>
        <dbReference type="ChEBI" id="CHEBI:64076"/>
    </ligand>
</feature>
<dbReference type="PANTHER" id="PTHR12592:SF0">
    <property type="entry name" value="ATP-DEPENDENT (S)-NAD(P)H-HYDRATE DEHYDRATASE"/>
    <property type="match status" value="1"/>
</dbReference>
<dbReference type="HAMAP" id="MF_01966">
    <property type="entry name" value="NADHX_epimerase"/>
    <property type="match status" value="1"/>
</dbReference>
<keyword evidence="8 17" id="KW-0521">NADP</keyword>
<keyword evidence="6 17" id="KW-0547">Nucleotide-binding</keyword>
<keyword evidence="10 17" id="KW-0520">NAD</keyword>
<feature type="binding site" evidence="17">
    <location>
        <position position="377"/>
    </location>
    <ligand>
        <name>(6S)-NADPHX</name>
        <dbReference type="ChEBI" id="CHEBI:64076"/>
    </ligand>
</feature>
<keyword evidence="23" id="KW-1185">Reference proteome</keyword>
<dbReference type="EC" id="4.2.1.136" evidence="19"/>
<organism evidence="22 23">
    <name type="scientific">Methylobacterium planeticum</name>
    <dbReference type="NCBI Taxonomy" id="2615211"/>
    <lineage>
        <taxon>Bacteria</taxon>
        <taxon>Pseudomonadati</taxon>
        <taxon>Pseudomonadota</taxon>
        <taxon>Alphaproteobacteria</taxon>
        <taxon>Hyphomicrobiales</taxon>
        <taxon>Methylobacteriaceae</taxon>
        <taxon>Methylobacterium</taxon>
    </lineage>
</organism>
<dbReference type="GO" id="GO:0046872">
    <property type="term" value="F:metal ion binding"/>
    <property type="evidence" value="ECO:0007669"/>
    <property type="project" value="UniProtKB-UniRule"/>
</dbReference>
<evidence type="ECO:0000256" key="2">
    <source>
        <dbReference type="ARBA" id="ARBA00000909"/>
    </source>
</evidence>
<dbReference type="AlphaFoldDB" id="A0A6N6MQN0"/>
<feature type="domain" description="YjeF C-terminal" evidence="20">
    <location>
        <begin position="225"/>
        <end position="499"/>
    </location>
</feature>
<dbReference type="GO" id="GO:0052856">
    <property type="term" value="F:NAD(P)HX epimerase activity"/>
    <property type="evidence" value="ECO:0007669"/>
    <property type="project" value="UniProtKB-UniRule"/>
</dbReference>
<comment type="catalytic activity">
    <reaction evidence="1 18 19">
        <text>(6R)-NADHX = (6S)-NADHX</text>
        <dbReference type="Rhea" id="RHEA:32215"/>
        <dbReference type="ChEBI" id="CHEBI:64074"/>
        <dbReference type="ChEBI" id="CHEBI:64075"/>
        <dbReference type="EC" id="5.1.99.6"/>
    </reaction>
</comment>
<dbReference type="SUPFAM" id="SSF53613">
    <property type="entry name" value="Ribokinase-like"/>
    <property type="match status" value="1"/>
</dbReference>
<feature type="binding site" evidence="18">
    <location>
        <begin position="125"/>
        <end position="131"/>
    </location>
    <ligand>
        <name>(6S)-NADPHX</name>
        <dbReference type="ChEBI" id="CHEBI:64076"/>
    </ligand>
</feature>
<keyword evidence="12 17" id="KW-0456">Lyase</keyword>
<comment type="similarity">
    <text evidence="3 19">In the N-terminal section; belongs to the NnrE/AIBP family.</text>
</comment>
<keyword evidence="9 18" id="KW-0630">Potassium</keyword>
<evidence type="ECO:0000256" key="7">
    <source>
        <dbReference type="ARBA" id="ARBA00022840"/>
    </source>
</evidence>
<dbReference type="PIRSF" id="PIRSF017184">
    <property type="entry name" value="Nnr"/>
    <property type="match status" value="1"/>
</dbReference>
<dbReference type="Pfam" id="PF03853">
    <property type="entry name" value="YjeF_N"/>
    <property type="match status" value="1"/>
</dbReference>
<evidence type="ECO:0000256" key="17">
    <source>
        <dbReference type="HAMAP-Rule" id="MF_01965"/>
    </source>
</evidence>
<dbReference type="NCBIfam" id="TIGR00196">
    <property type="entry name" value="yjeF_cterm"/>
    <property type="match status" value="1"/>
</dbReference>
<feature type="binding site" evidence="17">
    <location>
        <position position="260"/>
    </location>
    <ligand>
        <name>(6S)-NADPHX</name>
        <dbReference type="ChEBI" id="CHEBI:64076"/>
    </ligand>
</feature>
<dbReference type="GO" id="GO:0005524">
    <property type="term" value="F:ATP binding"/>
    <property type="evidence" value="ECO:0007669"/>
    <property type="project" value="UniProtKB-UniRule"/>
</dbReference>
<dbReference type="InterPro" id="IPR000631">
    <property type="entry name" value="CARKD"/>
</dbReference>
<dbReference type="EC" id="5.1.99.6" evidence="19"/>
<dbReference type="InterPro" id="IPR036652">
    <property type="entry name" value="YjeF_N_dom_sf"/>
</dbReference>
<evidence type="ECO:0000313" key="23">
    <source>
        <dbReference type="Proteomes" id="UP000441523"/>
    </source>
</evidence>
<keyword evidence="13" id="KW-0511">Multifunctional enzyme</keyword>
<gene>
    <name evidence="17" type="primary">nnrD</name>
    <name evidence="18" type="synonym">nnrE</name>
    <name evidence="22" type="ORF">F6X51_18660</name>
</gene>
<dbReference type="Gene3D" id="3.40.1190.20">
    <property type="match status" value="1"/>
</dbReference>
<dbReference type="InterPro" id="IPR004443">
    <property type="entry name" value="YjeF_N_dom"/>
</dbReference>
<comment type="similarity">
    <text evidence="17">Belongs to the NnrD/CARKD family.</text>
</comment>
<comment type="subunit">
    <text evidence="17">Homotetramer.</text>
</comment>
<reference evidence="22 23" key="1">
    <citation type="submission" date="2019-09" db="EMBL/GenBank/DDBJ databases">
        <title>YIM 132548 draft genome.</title>
        <authorList>
            <person name="Jiang L."/>
        </authorList>
    </citation>
    <scope>NUCLEOTIDE SEQUENCE [LARGE SCALE GENOMIC DNA]</scope>
    <source>
        <strain evidence="22 23">YIM 132548</strain>
    </source>
</reference>
<comment type="catalytic activity">
    <reaction evidence="2 18 19">
        <text>(6R)-NADPHX = (6S)-NADPHX</text>
        <dbReference type="Rhea" id="RHEA:32227"/>
        <dbReference type="ChEBI" id="CHEBI:64076"/>
        <dbReference type="ChEBI" id="CHEBI:64077"/>
        <dbReference type="EC" id="5.1.99.6"/>
    </reaction>
</comment>
<dbReference type="CDD" id="cd01171">
    <property type="entry name" value="YXKO-related"/>
    <property type="match status" value="1"/>
</dbReference>
<dbReference type="InterPro" id="IPR029056">
    <property type="entry name" value="Ribokinase-like"/>
</dbReference>
<comment type="similarity">
    <text evidence="4 19">In the C-terminal section; belongs to the NnrD/CARKD family.</text>
</comment>
<feature type="binding site" evidence="18">
    <location>
        <position position="121"/>
    </location>
    <ligand>
        <name>K(+)</name>
        <dbReference type="ChEBI" id="CHEBI:29103"/>
    </ligand>
</feature>
<evidence type="ECO:0000256" key="1">
    <source>
        <dbReference type="ARBA" id="ARBA00000013"/>
    </source>
</evidence>
<keyword evidence="11 18" id="KW-0413">Isomerase</keyword>
<comment type="similarity">
    <text evidence="18">Belongs to the NnrE/AIBP family.</text>
</comment>
<dbReference type="PROSITE" id="PS51385">
    <property type="entry name" value="YJEF_N"/>
    <property type="match status" value="1"/>
</dbReference>
<dbReference type="EMBL" id="VZZJ01000018">
    <property type="protein sequence ID" value="KAB1071591.1"/>
    <property type="molecule type" value="Genomic_DNA"/>
</dbReference>
<evidence type="ECO:0000256" key="6">
    <source>
        <dbReference type="ARBA" id="ARBA00022741"/>
    </source>
</evidence>
<evidence type="ECO:0000256" key="13">
    <source>
        <dbReference type="ARBA" id="ARBA00023268"/>
    </source>
</evidence>
<dbReference type="RefSeq" id="WP_150965186.1">
    <property type="nucleotide sequence ID" value="NZ_VZZJ01000018.1"/>
</dbReference>
<dbReference type="NCBIfam" id="TIGR00197">
    <property type="entry name" value="yjeF_nterm"/>
    <property type="match status" value="1"/>
</dbReference>
<name>A0A6N6MQN0_9HYPH</name>
<feature type="binding site" evidence="18">
    <location>
        <position position="154"/>
    </location>
    <ligand>
        <name>(6S)-NADPHX</name>
        <dbReference type="ChEBI" id="CHEBI:64076"/>
    </ligand>
</feature>
<accession>A0A6N6MQN0</accession>
<dbReference type="HAMAP" id="MF_01965">
    <property type="entry name" value="NADHX_dehydratase"/>
    <property type="match status" value="1"/>
</dbReference>
<dbReference type="Proteomes" id="UP000441523">
    <property type="component" value="Unassembled WGS sequence"/>
</dbReference>
<evidence type="ECO:0000256" key="9">
    <source>
        <dbReference type="ARBA" id="ARBA00022958"/>
    </source>
</evidence>
<evidence type="ECO:0000256" key="15">
    <source>
        <dbReference type="ARBA" id="ARBA00048238"/>
    </source>
</evidence>
<dbReference type="Pfam" id="PF01256">
    <property type="entry name" value="Carb_kinase"/>
    <property type="match status" value="1"/>
</dbReference>
<comment type="cofactor">
    <cofactor evidence="17">
        <name>Mg(2+)</name>
        <dbReference type="ChEBI" id="CHEBI:18420"/>
    </cofactor>
</comment>
<evidence type="ECO:0000256" key="11">
    <source>
        <dbReference type="ARBA" id="ARBA00023235"/>
    </source>
</evidence>
<feature type="binding site" evidence="18">
    <location>
        <position position="157"/>
    </location>
    <ligand>
        <name>K(+)</name>
        <dbReference type="ChEBI" id="CHEBI:29103"/>
    </ligand>
</feature>
<evidence type="ECO:0000256" key="14">
    <source>
        <dbReference type="ARBA" id="ARBA00025153"/>
    </source>
</evidence>
<dbReference type="InterPro" id="IPR030677">
    <property type="entry name" value="Nnr"/>
</dbReference>
<evidence type="ECO:0000256" key="5">
    <source>
        <dbReference type="ARBA" id="ARBA00022723"/>
    </source>
</evidence>
<sequence>MDAARLLTVEAMAAVDAAAIAAGIPGIDLMRRAGAAVAAEARALFPAGGRVLVLCGPGNNGGDGFVAARLLAGSGHAVSLRLLGTRAGLSGDAGLAAAEWSGPAVEGLDALEAEQPDLIIDALFGAGLSRDLGGAAETAVSFMNSSTCPVLSVDVPSGIDGNTGAIRGCAVRAARTVTFVARKPGHLLEPGRSHCGALILAGIGTGAPALAAGLAACVPPLYRNGPALWGPAFPRLSAASHKYTRGHVLVLSGPACRTGAARLAARAALRIGAGLVTLASPADALPENAAHLTAIMLRPCGSADDLDDLLVDERLNAVLAGPGLGTGAPTRDLVVVAASAGRRLVLDADALTSFKGQSAALAGHIAEGGGQAVLTPHAGEFARLFDGTAAVADGLTKVESARRAAALTGAVLVLKGADTVVAAPDGRVAINDHGTSYLGTAGSGDVLGGLVAGLLAQGMEPFEGAAAAVWLHGDAGRRHGPGLIAEDLPELMPAVLAGLDASLR</sequence>
<evidence type="ECO:0000313" key="22">
    <source>
        <dbReference type="EMBL" id="KAB1071591.1"/>
    </source>
</evidence>
<evidence type="ECO:0000256" key="16">
    <source>
        <dbReference type="ARBA" id="ARBA00049209"/>
    </source>
</evidence>
<dbReference type="PROSITE" id="PS51383">
    <property type="entry name" value="YJEF_C_3"/>
    <property type="match status" value="1"/>
</dbReference>
<dbReference type="GO" id="GO:0046496">
    <property type="term" value="P:nicotinamide nucleotide metabolic process"/>
    <property type="evidence" value="ECO:0007669"/>
    <property type="project" value="UniProtKB-UniRule"/>
</dbReference>
<feature type="binding site" evidence="17">
    <location>
        <begin position="415"/>
        <end position="419"/>
    </location>
    <ligand>
        <name>AMP</name>
        <dbReference type="ChEBI" id="CHEBI:456215"/>
    </ligand>
</feature>
<comment type="function">
    <text evidence="17">Catalyzes the dehydration of the S-form of NAD(P)HX at the expense of ADP, which is converted to AMP. Together with NAD(P)HX epimerase, which catalyzes the epimerization of the S- and R-forms, the enzyme allows the repair of both epimers of NAD(P)HX, a damaged form of NAD(P)H that is a result of enzymatic or heat-dependent hydration.</text>
</comment>
<comment type="caution">
    <text evidence="22">The sequence shown here is derived from an EMBL/GenBank/DDBJ whole genome shotgun (WGS) entry which is preliminary data.</text>
</comment>